<organism evidence="1">
    <name type="scientific">Oryza sativa subsp. japonica</name>
    <name type="common">Rice</name>
    <dbReference type="NCBI Taxonomy" id="39947"/>
    <lineage>
        <taxon>Eukaryota</taxon>
        <taxon>Viridiplantae</taxon>
        <taxon>Streptophyta</taxon>
        <taxon>Embryophyta</taxon>
        <taxon>Tracheophyta</taxon>
        <taxon>Spermatophyta</taxon>
        <taxon>Magnoliopsida</taxon>
        <taxon>Liliopsida</taxon>
        <taxon>Poales</taxon>
        <taxon>Poaceae</taxon>
        <taxon>BOP clade</taxon>
        <taxon>Oryzoideae</taxon>
        <taxon>Oryzeae</taxon>
        <taxon>Oryzinae</taxon>
        <taxon>Oryza</taxon>
        <taxon>Oryza sativa</taxon>
    </lineage>
</organism>
<name>Q2QPR6_ORYSJ</name>
<reference evidence="1" key="1">
    <citation type="journal article" date="2005" name="BMC Biol.">
        <title>The sequence of rice chromosomes 11 and 12, rich in disease resistance genes and recent gene duplications.</title>
        <authorList>
            <consortium name="The rice chromosomes 11 and 12 sequencing consortia"/>
        </authorList>
    </citation>
    <scope>NUCLEOTIDE SEQUENCE [LARGE SCALE GENOMIC DNA]</scope>
</reference>
<evidence type="ECO:0000313" key="1">
    <source>
        <dbReference type="EMBL" id="ABA98751.1"/>
    </source>
</evidence>
<accession>Q2QPR6</accession>
<sequence length="81" mass="8765">MVGLGWLGTSWDPGSGCQFGLNHRRPWVKADGTSEEAALDLINDAQKAADKIAVDVVKRFQDNDLRTTGSNNSDDGKTETD</sequence>
<reference evidence="1" key="2">
    <citation type="submission" date="2005-04" db="EMBL/GenBank/DDBJ databases">
        <authorList>
            <person name="Buell C.R."/>
            <person name="Wing R.A."/>
            <person name="McCombie W.A."/>
            <person name="Ouyang S."/>
        </authorList>
    </citation>
    <scope>NUCLEOTIDE SEQUENCE</scope>
</reference>
<reference evidence="1" key="3">
    <citation type="submission" date="2006-01" db="EMBL/GenBank/DDBJ databases">
        <authorList>
            <person name="Buell R."/>
        </authorList>
    </citation>
    <scope>NUCLEOTIDE SEQUENCE</scope>
</reference>
<dbReference type="EMBL" id="DP000011">
    <property type="protein sequence ID" value="ABA98751.1"/>
    <property type="molecule type" value="Genomic_DNA"/>
</dbReference>
<proteinExistence type="predicted"/>
<gene>
    <name evidence="1" type="ordered locus">LOC_Os12g33550</name>
</gene>
<protein>
    <submittedName>
        <fullName evidence="1">Retrotransposon protein, putative, unclassified</fullName>
    </submittedName>
</protein>
<dbReference type="AlphaFoldDB" id="Q2QPR6"/>